<feature type="transmembrane region" description="Helical" evidence="1">
    <location>
        <begin position="59"/>
        <end position="83"/>
    </location>
</feature>
<keyword evidence="1" id="KW-0812">Transmembrane</keyword>
<keyword evidence="3" id="KW-1185">Reference proteome</keyword>
<dbReference type="OrthoDB" id="2474744at2"/>
<sequence>MLTSTKFVRSFCERGDILKNKKLRIAWIIPNVFFYLMLIGALIFVAVNAKGIKEIGMMSLWIFILFVLFVGSVLGSIRIWYWIENGKM</sequence>
<keyword evidence="1" id="KW-0472">Membrane</keyword>
<comment type="caution">
    <text evidence="2">The sequence shown here is derived from an EMBL/GenBank/DDBJ whole genome shotgun (WGS) entry which is preliminary data.</text>
</comment>
<evidence type="ECO:0000256" key="1">
    <source>
        <dbReference type="SAM" id="Phobius"/>
    </source>
</evidence>
<gene>
    <name evidence="2" type="ORF">FS935_22005</name>
</gene>
<name>A0A5C6V8Z1_9BACI</name>
<proteinExistence type="predicted"/>
<feature type="transmembrane region" description="Helical" evidence="1">
    <location>
        <begin position="25"/>
        <end position="47"/>
    </location>
</feature>
<keyword evidence="1" id="KW-1133">Transmembrane helix</keyword>
<evidence type="ECO:0000313" key="2">
    <source>
        <dbReference type="EMBL" id="TXC81579.1"/>
    </source>
</evidence>
<organism evidence="2 3">
    <name type="scientific">Metabacillus litoralis</name>
    <dbReference type="NCBI Taxonomy" id="152268"/>
    <lineage>
        <taxon>Bacteria</taxon>
        <taxon>Bacillati</taxon>
        <taxon>Bacillota</taxon>
        <taxon>Bacilli</taxon>
        <taxon>Bacillales</taxon>
        <taxon>Bacillaceae</taxon>
        <taxon>Metabacillus</taxon>
    </lineage>
</organism>
<dbReference type="EMBL" id="VOQF01000024">
    <property type="protein sequence ID" value="TXC81579.1"/>
    <property type="molecule type" value="Genomic_DNA"/>
</dbReference>
<reference evidence="2 3" key="1">
    <citation type="journal article" date="2005" name="Int. J. Syst. Evol. Microbiol.">
        <title>Bacillus litoralis sp. nov., isolated from a tidal flat of the Yellow Sea in Korea.</title>
        <authorList>
            <person name="Yoon J.H."/>
            <person name="Oh T.K."/>
        </authorList>
    </citation>
    <scope>NUCLEOTIDE SEQUENCE [LARGE SCALE GENOMIC DNA]</scope>
    <source>
        <strain evidence="2 3">SW-211</strain>
    </source>
</reference>
<dbReference type="AlphaFoldDB" id="A0A5C6V8Z1"/>
<accession>A0A5C6V8Z1</accession>
<dbReference type="Proteomes" id="UP000321363">
    <property type="component" value="Unassembled WGS sequence"/>
</dbReference>
<protein>
    <submittedName>
        <fullName evidence="2">Uncharacterized protein</fullName>
    </submittedName>
</protein>
<evidence type="ECO:0000313" key="3">
    <source>
        <dbReference type="Proteomes" id="UP000321363"/>
    </source>
</evidence>